<proteinExistence type="inferred from homology"/>
<dbReference type="FunFam" id="1.10.287.310:FF:000002">
    <property type="entry name" value="60S ribosomal protein L35"/>
    <property type="match status" value="1"/>
</dbReference>
<dbReference type="GO" id="GO:0006412">
    <property type="term" value="P:translation"/>
    <property type="evidence" value="ECO:0007669"/>
    <property type="project" value="InterPro"/>
</dbReference>
<dbReference type="EMBL" id="JADXDR010000005">
    <property type="protein sequence ID" value="KAI7846286.1"/>
    <property type="molecule type" value="Genomic_DNA"/>
</dbReference>
<protein>
    <recommendedName>
        <fullName evidence="7">60S ribosomal protein L35</fullName>
    </recommendedName>
</protein>
<dbReference type="FunFam" id="6.10.250.3450:FF:000001">
    <property type="entry name" value="60S ribosomal protein L35"/>
    <property type="match status" value="1"/>
</dbReference>
<evidence type="ECO:0000256" key="1">
    <source>
        <dbReference type="ARBA" id="ARBA00009254"/>
    </source>
</evidence>
<dbReference type="GO" id="GO:0003729">
    <property type="term" value="F:mRNA binding"/>
    <property type="evidence" value="ECO:0007669"/>
    <property type="project" value="TreeGrafter"/>
</dbReference>
<dbReference type="InterPro" id="IPR001854">
    <property type="entry name" value="Ribosomal_uL29"/>
</dbReference>
<keyword evidence="2" id="KW-0689">Ribosomal protein</keyword>
<comment type="similarity">
    <text evidence="1">Belongs to the universal ribosomal protein uL29 family.</text>
</comment>
<evidence type="ECO:0000256" key="3">
    <source>
        <dbReference type="ARBA" id="ARBA00023274"/>
    </source>
</evidence>
<dbReference type="GO" id="GO:0000463">
    <property type="term" value="P:maturation of LSU-rRNA from tricistronic rRNA transcript (SSU-rRNA, 5.8S rRNA, LSU-rRNA)"/>
    <property type="evidence" value="ECO:0007669"/>
    <property type="project" value="InterPro"/>
</dbReference>
<keyword evidence="3" id="KW-0687">Ribonucleoprotein</keyword>
<dbReference type="Gene3D" id="6.10.250.3450">
    <property type="match status" value="1"/>
</dbReference>
<evidence type="ECO:0000313" key="5">
    <source>
        <dbReference type="EMBL" id="KAI7846286.1"/>
    </source>
</evidence>
<evidence type="ECO:0000256" key="2">
    <source>
        <dbReference type="ARBA" id="ARBA00022980"/>
    </source>
</evidence>
<evidence type="ECO:0000256" key="4">
    <source>
        <dbReference type="SAM" id="MobiDB-lite"/>
    </source>
</evidence>
<sequence length="166" mass="18295">MPSGRPALEPGPAAACWAAPKRARLPRIALFARGLAVVEVASTMAKIKAHELRGKGKEELLQQLKELKQELSGLRVAKVTGGAPNKLSKIKVVRKGIARVLTVVNQKTRDALKEAYKGKKYVPLDLRVKKTRAIRRRLTKAQANAKTEKATKKARAFPQRKYALKA</sequence>
<dbReference type="AlphaFoldDB" id="A0AAD5E0Y6"/>
<dbReference type="GO" id="GO:0003735">
    <property type="term" value="F:structural constituent of ribosome"/>
    <property type="evidence" value="ECO:0007669"/>
    <property type="project" value="InterPro"/>
</dbReference>
<name>A0AAD5E0Y6_9CHLO</name>
<keyword evidence="6" id="KW-1185">Reference proteome</keyword>
<dbReference type="PANTHER" id="PTHR45722:SF2">
    <property type="entry name" value="LARGE RIBOSOMAL SUBUNIT PROTEIN UL29-RELATED"/>
    <property type="match status" value="1"/>
</dbReference>
<reference evidence="5" key="1">
    <citation type="submission" date="2020-11" db="EMBL/GenBank/DDBJ databases">
        <title>Chlorella ohadii genome sequencing and assembly.</title>
        <authorList>
            <person name="Murik O."/>
            <person name="Treves H."/>
            <person name="Kedem I."/>
            <person name="Shotland Y."/>
            <person name="Kaplan A."/>
        </authorList>
    </citation>
    <scope>NUCLEOTIDE SEQUENCE</scope>
    <source>
        <strain evidence="5">1</strain>
    </source>
</reference>
<organism evidence="5 6">
    <name type="scientific">Chlorella ohadii</name>
    <dbReference type="NCBI Taxonomy" id="2649997"/>
    <lineage>
        <taxon>Eukaryota</taxon>
        <taxon>Viridiplantae</taxon>
        <taxon>Chlorophyta</taxon>
        <taxon>core chlorophytes</taxon>
        <taxon>Trebouxiophyceae</taxon>
        <taxon>Chlorellales</taxon>
        <taxon>Chlorellaceae</taxon>
        <taxon>Chlorella clade</taxon>
        <taxon>Chlorella</taxon>
    </lineage>
</organism>
<comment type="caution">
    <text evidence="5">The sequence shown here is derived from an EMBL/GenBank/DDBJ whole genome shotgun (WGS) entry which is preliminary data.</text>
</comment>
<accession>A0AAD5E0Y6</accession>
<dbReference type="NCBIfam" id="TIGR00012">
    <property type="entry name" value="L29"/>
    <property type="match status" value="1"/>
</dbReference>
<dbReference type="Gene3D" id="1.10.287.310">
    <property type="match status" value="1"/>
</dbReference>
<dbReference type="InterPro" id="IPR045059">
    <property type="entry name" value="Ribosomal_uL29_euk"/>
</dbReference>
<feature type="region of interest" description="Disordered" evidence="4">
    <location>
        <begin position="144"/>
        <end position="166"/>
    </location>
</feature>
<gene>
    <name evidence="5" type="ORF">COHA_000214</name>
</gene>
<dbReference type="CDD" id="cd00427">
    <property type="entry name" value="Ribosomal_L29_HIP"/>
    <property type="match status" value="1"/>
</dbReference>
<dbReference type="InterPro" id="IPR036049">
    <property type="entry name" value="Ribosomal_uL29_sf"/>
</dbReference>
<dbReference type="Pfam" id="PF00831">
    <property type="entry name" value="Ribosomal_L29"/>
    <property type="match status" value="1"/>
</dbReference>
<evidence type="ECO:0000313" key="6">
    <source>
        <dbReference type="Proteomes" id="UP001205105"/>
    </source>
</evidence>
<dbReference type="PANTHER" id="PTHR45722">
    <property type="entry name" value="60S RIBOSOMAL PROTEIN L35"/>
    <property type="match status" value="1"/>
</dbReference>
<dbReference type="GO" id="GO:0022625">
    <property type="term" value="C:cytosolic large ribosomal subunit"/>
    <property type="evidence" value="ECO:0007669"/>
    <property type="project" value="InterPro"/>
</dbReference>
<evidence type="ECO:0008006" key="7">
    <source>
        <dbReference type="Google" id="ProtNLM"/>
    </source>
</evidence>
<dbReference type="SUPFAM" id="SSF46561">
    <property type="entry name" value="Ribosomal protein L29 (L29p)"/>
    <property type="match status" value="1"/>
</dbReference>
<dbReference type="Proteomes" id="UP001205105">
    <property type="component" value="Unassembled WGS sequence"/>
</dbReference>
<dbReference type="HAMAP" id="MF_00374">
    <property type="entry name" value="Ribosomal_uL29"/>
    <property type="match status" value="1"/>
</dbReference>